<dbReference type="CDD" id="cd02440">
    <property type="entry name" value="AdoMet_MTases"/>
    <property type="match status" value="1"/>
</dbReference>
<keyword evidence="1" id="KW-0597">Phosphoprotein</keyword>
<dbReference type="PANTHER" id="PTHR32183">
    <property type="match status" value="1"/>
</dbReference>
<evidence type="ECO:0000256" key="3">
    <source>
        <dbReference type="ARBA" id="ARBA00022679"/>
    </source>
</evidence>
<gene>
    <name evidence="5" type="ORF">MFIFM68171_11252</name>
</gene>
<evidence type="ECO:0008006" key="7">
    <source>
        <dbReference type="Google" id="ProtNLM"/>
    </source>
</evidence>
<evidence type="ECO:0000256" key="1">
    <source>
        <dbReference type="ARBA" id="ARBA00022553"/>
    </source>
</evidence>
<evidence type="ECO:0000313" key="6">
    <source>
        <dbReference type="Proteomes" id="UP001628179"/>
    </source>
</evidence>
<accession>A0ABQ0GTM1</accession>
<evidence type="ECO:0000313" key="5">
    <source>
        <dbReference type="EMBL" id="GAB1321042.1"/>
    </source>
</evidence>
<keyword evidence="4" id="KW-0949">S-adenosyl-L-methionine</keyword>
<sequence length="275" mass="30745">MATSNNEPPGVLGTYFAQRDRHSQSTGWSELWESGQNNIWDRGKPSPALIDFISSRPDIIAQLGGGRRPRALVPGCGRGYDLPMLALHGFDVVGLDVSQKAVDTARAYVETELSQPSAYNFADGDSETRLAARPPGTVSFVCGDFFQRDWEAEYFATCDNAGFDLIYDYTFLCALHPETRKDWAQRMRELLRPTGLLVCLEFPLYKDLKAPGPPWGLQGVHWNLLAEGGDGKMDRPTTEMDEAHGSFERVEYIKPPRSYEMGRGTDMLSVWALKK</sequence>
<protein>
    <recommendedName>
        <fullName evidence="7">S-adenosyl-L-methionine-dependent methyltransferase</fullName>
    </recommendedName>
</protein>
<name>A0ABQ0GTM1_9PEZI</name>
<dbReference type="PANTHER" id="PTHR32183:SF6">
    <property type="entry name" value="CYSTEINE SULFINATE DESULFINASE_CYSTEINE DESULFURASE AND RELATED ENZYMES"/>
    <property type="match status" value="1"/>
</dbReference>
<reference evidence="5 6" key="1">
    <citation type="submission" date="2024-09" db="EMBL/GenBank/DDBJ databases">
        <title>Itraconazole resistance in Madurella fahalii resulting from another homologue of gene encoding cytochrome P450 14-alpha sterol demethylase (CYP51).</title>
        <authorList>
            <person name="Yoshioka I."/>
            <person name="Fahal A.H."/>
            <person name="Kaneko S."/>
            <person name="Yaguchi T."/>
        </authorList>
    </citation>
    <scope>NUCLEOTIDE SEQUENCE [LARGE SCALE GENOMIC DNA]</scope>
    <source>
        <strain evidence="5 6">IFM 68171</strain>
    </source>
</reference>
<organism evidence="5 6">
    <name type="scientific">Madurella fahalii</name>
    <dbReference type="NCBI Taxonomy" id="1157608"/>
    <lineage>
        <taxon>Eukaryota</taxon>
        <taxon>Fungi</taxon>
        <taxon>Dikarya</taxon>
        <taxon>Ascomycota</taxon>
        <taxon>Pezizomycotina</taxon>
        <taxon>Sordariomycetes</taxon>
        <taxon>Sordariomycetidae</taxon>
        <taxon>Sordariales</taxon>
        <taxon>Sordariales incertae sedis</taxon>
        <taxon>Madurella</taxon>
    </lineage>
</organism>
<dbReference type="Pfam" id="PF05724">
    <property type="entry name" value="TPMT"/>
    <property type="match status" value="1"/>
</dbReference>
<dbReference type="InterPro" id="IPR029063">
    <property type="entry name" value="SAM-dependent_MTases_sf"/>
</dbReference>
<keyword evidence="6" id="KW-1185">Reference proteome</keyword>
<comment type="caution">
    <text evidence="5">The sequence shown here is derived from an EMBL/GenBank/DDBJ whole genome shotgun (WGS) entry which is preliminary data.</text>
</comment>
<dbReference type="EMBL" id="BAAFSV010000006">
    <property type="protein sequence ID" value="GAB1321042.1"/>
    <property type="molecule type" value="Genomic_DNA"/>
</dbReference>
<proteinExistence type="predicted"/>
<dbReference type="PROSITE" id="PS51585">
    <property type="entry name" value="SAM_MT_TPMT"/>
    <property type="match status" value="1"/>
</dbReference>
<dbReference type="InterPro" id="IPR008854">
    <property type="entry name" value="TPMT"/>
</dbReference>
<dbReference type="SUPFAM" id="SSF53335">
    <property type="entry name" value="S-adenosyl-L-methionine-dependent methyltransferases"/>
    <property type="match status" value="1"/>
</dbReference>
<keyword evidence="3" id="KW-0808">Transferase</keyword>
<evidence type="ECO:0000256" key="4">
    <source>
        <dbReference type="ARBA" id="ARBA00022691"/>
    </source>
</evidence>
<dbReference type="RefSeq" id="XP_070922772.1">
    <property type="nucleotide sequence ID" value="XM_071066671.1"/>
</dbReference>
<keyword evidence="2" id="KW-0489">Methyltransferase</keyword>
<evidence type="ECO:0000256" key="2">
    <source>
        <dbReference type="ARBA" id="ARBA00022603"/>
    </source>
</evidence>
<dbReference type="GeneID" id="98181994"/>
<dbReference type="Proteomes" id="UP001628179">
    <property type="component" value="Unassembled WGS sequence"/>
</dbReference>
<dbReference type="Gene3D" id="3.40.50.150">
    <property type="entry name" value="Vaccinia Virus protein VP39"/>
    <property type="match status" value="1"/>
</dbReference>